<feature type="domain" description="KIB1-4 beta-propeller" evidence="1">
    <location>
        <begin position="433"/>
        <end position="680"/>
    </location>
</feature>
<evidence type="ECO:0000313" key="2">
    <source>
        <dbReference type="EMBL" id="PWA54086.1"/>
    </source>
</evidence>
<dbReference type="EMBL" id="PKPP01007195">
    <property type="protein sequence ID" value="PWA54086.1"/>
    <property type="molecule type" value="Genomic_DNA"/>
</dbReference>
<dbReference type="Pfam" id="PF03478">
    <property type="entry name" value="Beta-prop_KIB1-4"/>
    <property type="match status" value="2"/>
</dbReference>
<proteinExistence type="predicted"/>
<dbReference type="PANTHER" id="PTHR33127">
    <property type="entry name" value="TRANSMEMBRANE PROTEIN"/>
    <property type="match status" value="1"/>
</dbReference>
<organism evidence="2 3">
    <name type="scientific">Artemisia annua</name>
    <name type="common">Sweet wormwood</name>
    <dbReference type="NCBI Taxonomy" id="35608"/>
    <lineage>
        <taxon>Eukaryota</taxon>
        <taxon>Viridiplantae</taxon>
        <taxon>Streptophyta</taxon>
        <taxon>Embryophyta</taxon>
        <taxon>Tracheophyta</taxon>
        <taxon>Spermatophyta</taxon>
        <taxon>Magnoliopsida</taxon>
        <taxon>eudicotyledons</taxon>
        <taxon>Gunneridae</taxon>
        <taxon>Pentapetalae</taxon>
        <taxon>asterids</taxon>
        <taxon>campanulids</taxon>
        <taxon>Asterales</taxon>
        <taxon>Asteraceae</taxon>
        <taxon>Asteroideae</taxon>
        <taxon>Anthemideae</taxon>
        <taxon>Artemisiinae</taxon>
        <taxon>Artemisia</taxon>
    </lineage>
</organism>
<dbReference type="AlphaFoldDB" id="A0A2U1LYJ0"/>
<comment type="caution">
    <text evidence="2">The sequence shown here is derived from an EMBL/GenBank/DDBJ whole genome shotgun (WGS) entry which is preliminary data.</text>
</comment>
<protein>
    <recommendedName>
        <fullName evidence="1">KIB1-4 beta-propeller domain-containing protein</fullName>
    </recommendedName>
</protein>
<evidence type="ECO:0000313" key="3">
    <source>
        <dbReference type="Proteomes" id="UP000245207"/>
    </source>
</evidence>
<dbReference type="Proteomes" id="UP000245207">
    <property type="component" value="Unassembled WGS sequence"/>
</dbReference>
<name>A0A2U1LYJ0_ARTAN</name>
<feature type="domain" description="KIB1-4 beta-propeller" evidence="1">
    <location>
        <begin position="45"/>
        <end position="278"/>
    </location>
</feature>
<accession>A0A2U1LYJ0</accession>
<gene>
    <name evidence="2" type="ORF">CTI12_AA438890</name>
</gene>
<dbReference type="OrthoDB" id="1863935at2759"/>
<reference evidence="2 3" key="1">
    <citation type="journal article" date="2018" name="Mol. Plant">
        <title>The genome of Artemisia annua provides insight into the evolution of Asteraceae family and artemisinin biosynthesis.</title>
        <authorList>
            <person name="Shen Q."/>
            <person name="Zhang L."/>
            <person name="Liao Z."/>
            <person name="Wang S."/>
            <person name="Yan T."/>
            <person name="Shi P."/>
            <person name="Liu M."/>
            <person name="Fu X."/>
            <person name="Pan Q."/>
            <person name="Wang Y."/>
            <person name="Lv Z."/>
            <person name="Lu X."/>
            <person name="Zhang F."/>
            <person name="Jiang W."/>
            <person name="Ma Y."/>
            <person name="Chen M."/>
            <person name="Hao X."/>
            <person name="Li L."/>
            <person name="Tang Y."/>
            <person name="Lv G."/>
            <person name="Zhou Y."/>
            <person name="Sun X."/>
            <person name="Brodelius P.E."/>
            <person name="Rose J.K.C."/>
            <person name="Tang K."/>
        </authorList>
    </citation>
    <scope>NUCLEOTIDE SEQUENCE [LARGE SCALE GENOMIC DNA]</scope>
    <source>
        <strain evidence="3">cv. Huhao1</strain>
        <tissue evidence="2">Leaf</tissue>
    </source>
</reference>
<keyword evidence="3" id="KW-1185">Reference proteome</keyword>
<sequence>MEQKQIFCGEQFPPLSIKHPWLVSQKAEEDDIEDQIFYTINDPLTQYRCRIPEWVGRYIDGCLHGWVILYDYPHEVMWSLWNPVTREIIHLPPLILKNGKPGVLEDCCLSHAPDHPSSIIFFTRRDEQTIVFCRLAGHQENKLTWTDMSYMEQLKNIINDVDDEFYLHCPTCCNGKVYALSKYNVIEVDIMVNDTEVVINLLPFTGLPYLQFLGICSYNHVLKGYGRDLFYILIEFDEIEKLRVVYIYKMNMTSMMWEEMEDLKDAIFFIELRDDKAFYSNYMPNIASELGGYIHILDQMGKVMYSTNVKDKTISISAMPCAVPKRYLSLWECSFPGDHRELFSKQEKKKDESPESHLLNIPLDVLGKIIEFCVGIEFLNFRAACKSCLLAAPMIRWDNGNGLKTYSSVSPWLMVFNKHRGIISFTDPMFGDKYFIKTPQKLIGDLRIHYSKYGWLLIEKYEPTNEQNSFVFFNPFTGDIRELPVGGAVPMPFASSFCFSAPPTSPNCMVFGPGNYDDSSWGIYIRRVSSKRPGYIIVFDNGDAGCDPSLRYPAFNGEDLYALLADGRLFLLEKIEDTDSSSRHVLVKSPRSCRGPSTRYFLVKCDQHVLLVIMCEFGESIEVFKFNDFTKEWEEINSLGRHIIIISDNTCLSIEAKMREMENKIYFSRLHSESEKIVFYSLETGRYHTSNDKNIKESFEDFFGTKYHLYPHTWIEPSWS</sequence>
<dbReference type="InterPro" id="IPR005174">
    <property type="entry name" value="KIB1-4_b-propeller"/>
</dbReference>
<evidence type="ECO:0000259" key="1">
    <source>
        <dbReference type="Pfam" id="PF03478"/>
    </source>
</evidence>
<dbReference type="PANTHER" id="PTHR33127:SF5">
    <property type="entry name" value="TRANSMEMBRANE PROTEIN"/>
    <property type="match status" value="1"/>
</dbReference>